<comment type="cofactor">
    <cofactor evidence="1">
        <name>[4Fe-4S] cluster</name>
        <dbReference type="ChEBI" id="CHEBI:49883"/>
    </cofactor>
</comment>
<reference evidence="9" key="1">
    <citation type="journal article" date="2023" name="Arch. Microbiol.">
        <title>Desulfoferula mesophilus gen. nov. sp. nov., a mesophilic sulfate-reducing bacterium isolated from a brackish lake sediment.</title>
        <authorList>
            <person name="Watanabe T."/>
            <person name="Yabe T."/>
            <person name="Tsuji J.M."/>
            <person name="Fukui M."/>
        </authorList>
    </citation>
    <scope>NUCLEOTIDE SEQUENCE [LARGE SCALE GENOMIC DNA]</scope>
    <source>
        <strain evidence="9">12FAK</strain>
    </source>
</reference>
<evidence type="ECO:0000259" key="7">
    <source>
        <dbReference type="PROSITE" id="PS51918"/>
    </source>
</evidence>
<dbReference type="SMART" id="SM00729">
    <property type="entry name" value="Elp3"/>
    <property type="match status" value="1"/>
</dbReference>
<dbReference type="InterPro" id="IPR023807">
    <property type="entry name" value="Peptide_mod_rSAM"/>
</dbReference>
<dbReference type="InterPro" id="IPR013785">
    <property type="entry name" value="Aldolase_TIM"/>
</dbReference>
<dbReference type="GO" id="GO:0003824">
    <property type="term" value="F:catalytic activity"/>
    <property type="evidence" value="ECO:0007669"/>
    <property type="project" value="InterPro"/>
</dbReference>
<dbReference type="CDD" id="cd01335">
    <property type="entry name" value="Radical_SAM"/>
    <property type="match status" value="1"/>
</dbReference>
<dbReference type="GO" id="GO:0051536">
    <property type="term" value="F:iron-sulfur cluster binding"/>
    <property type="evidence" value="ECO:0007669"/>
    <property type="project" value="UniProtKB-KW"/>
</dbReference>
<dbReference type="SUPFAM" id="SSF102114">
    <property type="entry name" value="Radical SAM enzymes"/>
    <property type="match status" value="1"/>
</dbReference>
<dbReference type="InterPro" id="IPR023885">
    <property type="entry name" value="4Fe4S-binding_SPASM_dom"/>
</dbReference>
<feature type="compositionally biased region" description="Polar residues" evidence="6">
    <location>
        <begin position="1"/>
        <end position="10"/>
    </location>
</feature>
<dbReference type="SFLD" id="SFLDG01067">
    <property type="entry name" value="SPASM/twitch_domain_containing"/>
    <property type="match status" value="1"/>
</dbReference>
<dbReference type="RefSeq" id="WP_338603703.1">
    <property type="nucleotide sequence ID" value="NZ_AP028679.1"/>
</dbReference>
<evidence type="ECO:0000313" key="8">
    <source>
        <dbReference type="EMBL" id="BEQ17031.1"/>
    </source>
</evidence>
<dbReference type="KEGG" id="dmp:FAK_40970"/>
<dbReference type="InterPro" id="IPR058240">
    <property type="entry name" value="rSAM_sf"/>
</dbReference>
<feature type="region of interest" description="Disordered" evidence="6">
    <location>
        <begin position="1"/>
        <end position="39"/>
    </location>
</feature>
<gene>
    <name evidence="8" type="ORF">FAK_40970</name>
</gene>
<dbReference type="Proteomes" id="UP001366166">
    <property type="component" value="Chromosome"/>
</dbReference>
<evidence type="ECO:0000256" key="4">
    <source>
        <dbReference type="ARBA" id="ARBA00023004"/>
    </source>
</evidence>
<dbReference type="Gene3D" id="3.20.20.70">
    <property type="entry name" value="Aldolase class I"/>
    <property type="match status" value="1"/>
</dbReference>
<dbReference type="Pfam" id="PF13186">
    <property type="entry name" value="SPASM"/>
    <property type="match status" value="1"/>
</dbReference>
<evidence type="ECO:0000313" key="9">
    <source>
        <dbReference type="Proteomes" id="UP001366166"/>
    </source>
</evidence>
<feature type="domain" description="Radical SAM core" evidence="7">
    <location>
        <begin position="156"/>
        <end position="371"/>
    </location>
</feature>
<evidence type="ECO:0000256" key="1">
    <source>
        <dbReference type="ARBA" id="ARBA00001966"/>
    </source>
</evidence>
<evidence type="ECO:0000256" key="2">
    <source>
        <dbReference type="ARBA" id="ARBA00022691"/>
    </source>
</evidence>
<dbReference type="PROSITE" id="PS51918">
    <property type="entry name" value="RADICAL_SAM"/>
    <property type="match status" value="1"/>
</dbReference>
<protein>
    <submittedName>
        <fullName evidence="8">Selenobiotic family peptide radical SAM maturase</fullName>
    </submittedName>
</protein>
<keyword evidence="4" id="KW-0408">Iron</keyword>
<name>A0AAU9F1G6_9BACT</name>
<keyword evidence="3" id="KW-0479">Metal-binding</keyword>
<dbReference type="InterPro" id="IPR050377">
    <property type="entry name" value="Radical_SAM_PqqE_MftC-like"/>
</dbReference>
<dbReference type="InterPro" id="IPR006638">
    <property type="entry name" value="Elp3/MiaA/NifB-like_rSAM"/>
</dbReference>
<organism evidence="8 9">
    <name type="scientific">Desulfoferula mesophila</name>
    <dbReference type="NCBI Taxonomy" id="3058419"/>
    <lineage>
        <taxon>Bacteria</taxon>
        <taxon>Pseudomonadati</taxon>
        <taxon>Thermodesulfobacteriota</taxon>
        <taxon>Desulfarculia</taxon>
        <taxon>Desulfarculales</taxon>
        <taxon>Desulfarculaceae</taxon>
        <taxon>Desulfoferula</taxon>
    </lineage>
</organism>
<evidence type="ECO:0000256" key="6">
    <source>
        <dbReference type="SAM" id="MobiDB-lite"/>
    </source>
</evidence>
<evidence type="ECO:0000256" key="5">
    <source>
        <dbReference type="ARBA" id="ARBA00023014"/>
    </source>
</evidence>
<keyword evidence="5" id="KW-0411">Iron-sulfur</keyword>
<accession>A0AAU9F1G6</accession>
<dbReference type="EMBL" id="AP028679">
    <property type="protein sequence ID" value="BEQ17031.1"/>
    <property type="molecule type" value="Genomic_DNA"/>
</dbReference>
<dbReference type="SFLD" id="SFLDS00029">
    <property type="entry name" value="Radical_SAM"/>
    <property type="match status" value="1"/>
</dbReference>
<dbReference type="NCBIfam" id="TIGR04082">
    <property type="entry name" value="rSAM_for_selen"/>
    <property type="match status" value="1"/>
</dbReference>
<dbReference type="PANTHER" id="PTHR11228:SF7">
    <property type="entry name" value="PQQA PEPTIDE CYCLASE"/>
    <property type="match status" value="1"/>
</dbReference>
<dbReference type="PANTHER" id="PTHR11228">
    <property type="entry name" value="RADICAL SAM DOMAIN PROTEIN"/>
    <property type="match status" value="1"/>
</dbReference>
<dbReference type="InterPro" id="IPR007197">
    <property type="entry name" value="rSAM"/>
</dbReference>
<dbReference type="NCBIfam" id="TIGR04085">
    <property type="entry name" value="rSAM_more_4Fe4S"/>
    <property type="match status" value="1"/>
</dbReference>
<keyword evidence="9" id="KW-1185">Reference proteome</keyword>
<dbReference type="Pfam" id="PF04055">
    <property type="entry name" value="Radical_SAM"/>
    <property type="match status" value="1"/>
</dbReference>
<evidence type="ECO:0000256" key="3">
    <source>
        <dbReference type="ARBA" id="ARBA00022723"/>
    </source>
</evidence>
<proteinExistence type="predicted"/>
<keyword evidence="2" id="KW-0949">S-adenosyl-L-methionine</keyword>
<sequence>MPSMSPSEPYQSDLERLRRARARAAAAEPPRPGQSLGLNPTLVVEEVAWRGLPERLAAQDAPEPQAASQPVYVGAWRAPGGEVRLAEMEQPRLLALKVAAEGLDPLETARQAGSPPTVVLDALDLAAKEGLLLRPPSLLARAAPQAGPAVSDEFLRADWFTLQWHITQACDLNCRHCYDRSDRPPVDLARGLQVLDQLAAFCAARRVRGQVSFSGGNPLLHPDFLTLYGAAVERGLGVAILGNPCGEAKLAEILDIAPPAFYQVSLEGLEPHNDYIRGRGHFLRTSAFLDLLREAGVRSMVMLTLSRDNLDQVIPLARLLRGKVDQFNFNRLAPVGSGAALAMADPDDFRRFLADYAAEAAENPVLGLKDNLLNLHYEQEGLPLFGGCTGFGCGAAFNFLALLPDGQVHACRKLPSPVGDLYQQGLGEIYDGEAARRYRRAPEACAPCRLRAVCGGCLAVAHGAGRDVSTQRDPFCWLSGPLA</sequence>
<dbReference type="GO" id="GO:0046872">
    <property type="term" value="F:metal ion binding"/>
    <property type="evidence" value="ECO:0007669"/>
    <property type="project" value="UniProtKB-KW"/>
</dbReference>
<dbReference type="AlphaFoldDB" id="A0AAU9F1G6"/>